<protein>
    <submittedName>
        <fullName evidence="3">Uncharacterized protein</fullName>
    </submittedName>
</protein>
<dbReference type="PANTHER" id="PTHR23524">
    <property type="entry name" value="TRANSPORTER, PUTATIVE (AFU_ORTHOLOGUE AFUA_8G04850)-RELATED"/>
    <property type="match status" value="1"/>
</dbReference>
<evidence type="ECO:0000256" key="1">
    <source>
        <dbReference type="SAM" id="MobiDB-lite"/>
    </source>
</evidence>
<dbReference type="Proteomes" id="UP000750711">
    <property type="component" value="Unassembled WGS sequence"/>
</dbReference>
<sequence length="192" mass="19838">MILSVGEVPLTAVAELTGASQLVALLFAPIFGYLSDRYRRFNGPLLASSFTGVVGYIGFGLIKCPEPSNKDGRGGSPFIFLLVALLGISQVGAIVCSLGLLGRGVLGDRGGYVMSSQLNTTSLDDTDSVQTPTPQSAANRAVPHLPSPSLQQPTSESTPLLARKPDDATTTTTSESLSHLKGSIAGVYSLAG</sequence>
<keyword evidence="2" id="KW-0472">Membrane</keyword>
<feature type="compositionally biased region" description="Polar residues" evidence="1">
    <location>
        <begin position="122"/>
        <end position="138"/>
    </location>
</feature>
<gene>
    <name evidence="3" type="ORF">GP486_007779</name>
</gene>
<name>A0A9P8L6P1_9PEZI</name>
<dbReference type="InterPro" id="IPR036259">
    <property type="entry name" value="MFS_trans_sf"/>
</dbReference>
<organism evidence="3 4">
    <name type="scientific">Trichoglossum hirsutum</name>
    <dbReference type="NCBI Taxonomy" id="265104"/>
    <lineage>
        <taxon>Eukaryota</taxon>
        <taxon>Fungi</taxon>
        <taxon>Dikarya</taxon>
        <taxon>Ascomycota</taxon>
        <taxon>Pezizomycotina</taxon>
        <taxon>Geoglossomycetes</taxon>
        <taxon>Geoglossales</taxon>
        <taxon>Geoglossaceae</taxon>
        <taxon>Trichoglossum</taxon>
    </lineage>
</organism>
<dbReference type="Gene3D" id="1.20.1250.20">
    <property type="entry name" value="MFS general substrate transporter like domains"/>
    <property type="match status" value="1"/>
</dbReference>
<feature type="compositionally biased region" description="Polar residues" evidence="1">
    <location>
        <begin position="148"/>
        <end position="158"/>
    </location>
</feature>
<dbReference type="AlphaFoldDB" id="A0A9P8L6P1"/>
<comment type="caution">
    <text evidence="3">The sequence shown here is derived from an EMBL/GenBank/DDBJ whole genome shotgun (WGS) entry which is preliminary data.</text>
</comment>
<proteinExistence type="predicted"/>
<dbReference type="PANTHER" id="PTHR23524:SF1">
    <property type="entry name" value="MRH DOMAIN-CONTAINING PROTEIN-RELATED"/>
    <property type="match status" value="1"/>
</dbReference>
<dbReference type="SUPFAM" id="SSF103473">
    <property type="entry name" value="MFS general substrate transporter"/>
    <property type="match status" value="1"/>
</dbReference>
<reference evidence="3" key="1">
    <citation type="submission" date="2021-03" db="EMBL/GenBank/DDBJ databases">
        <title>Comparative genomics and phylogenomic investigation of the class Geoglossomycetes provide insights into ecological specialization and systematics.</title>
        <authorList>
            <person name="Melie T."/>
            <person name="Pirro S."/>
            <person name="Miller A.N."/>
            <person name="Quandt A."/>
        </authorList>
    </citation>
    <scope>NUCLEOTIDE SEQUENCE</scope>
    <source>
        <strain evidence="3">CAQ_001_2017</strain>
    </source>
</reference>
<feature type="transmembrane region" description="Helical" evidence="2">
    <location>
        <begin position="12"/>
        <end position="34"/>
    </location>
</feature>
<feature type="transmembrane region" description="Helical" evidence="2">
    <location>
        <begin position="79"/>
        <end position="101"/>
    </location>
</feature>
<evidence type="ECO:0000313" key="4">
    <source>
        <dbReference type="Proteomes" id="UP000750711"/>
    </source>
</evidence>
<dbReference type="EMBL" id="JAGHQM010002422">
    <property type="protein sequence ID" value="KAH0548676.1"/>
    <property type="molecule type" value="Genomic_DNA"/>
</dbReference>
<evidence type="ECO:0000313" key="3">
    <source>
        <dbReference type="EMBL" id="KAH0548676.1"/>
    </source>
</evidence>
<keyword evidence="4" id="KW-1185">Reference proteome</keyword>
<evidence type="ECO:0000256" key="2">
    <source>
        <dbReference type="SAM" id="Phobius"/>
    </source>
</evidence>
<keyword evidence="2" id="KW-1133">Transmembrane helix</keyword>
<accession>A0A9P8L6P1</accession>
<feature type="region of interest" description="Disordered" evidence="1">
    <location>
        <begin position="122"/>
        <end position="176"/>
    </location>
</feature>
<feature type="transmembrane region" description="Helical" evidence="2">
    <location>
        <begin position="41"/>
        <end position="59"/>
    </location>
</feature>
<feature type="non-terminal residue" evidence="3">
    <location>
        <position position="192"/>
    </location>
</feature>
<keyword evidence="2" id="KW-0812">Transmembrane</keyword>